<dbReference type="EMBL" id="JAETXX010000001">
    <property type="protein sequence ID" value="MCF8713198.1"/>
    <property type="molecule type" value="Genomic_DNA"/>
</dbReference>
<name>A0ABS9IYE0_9FLAO</name>
<gene>
    <name evidence="1" type="ORF">JM658_00010</name>
</gene>
<organism evidence="1 2">
    <name type="scientific">Joostella atrarenae</name>
    <dbReference type="NCBI Taxonomy" id="679257"/>
    <lineage>
        <taxon>Bacteria</taxon>
        <taxon>Pseudomonadati</taxon>
        <taxon>Bacteroidota</taxon>
        <taxon>Flavobacteriia</taxon>
        <taxon>Flavobacteriales</taxon>
        <taxon>Flavobacteriaceae</taxon>
        <taxon>Joostella</taxon>
    </lineage>
</organism>
<dbReference type="Proteomes" id="UP000829517">
    <property type="component" value="Unassembled WGS sequence"/>
</dbReference>
<dbReference type="Gene3D" id="1.10.10.10">
    <property type="entry name" value="Winged helix-like DNA-binding domain superfamily/Winged helix DNA-binding domain"/>
    <property type="match status" value="1"/>
</dbReference>
<keyword evidence="2" id="KW-1185">Reference proteome</keyword>
<proteinExistence type="predicted"/>
<evidence type="ECO:0000313" key="1">
    <source>
        <dbReference type="EMBL" id="MCF8713198.1"/>
    </source>
</evidence>
<sequence>MNNIKNNLKSGFTVIPNNLIRDKEISDRARLLFIYMASQSDDWKFYNHGLAKAMGYSIETLRKYLNELVDSGWITKMEQERKGGQFGANCYVINDQPVQVSPCRKNIDTVKNRDGKSLTHKNKKPYRIKNNINKNSLKRDSKFQFNANPRKP</sequence>
<comment type="caution">
    <text evidence="1">The sequence shown here is derived from an EMBL/GenBank/DDBJ whole genome shotgun (WGS) entry which is preliminary data.</text>
</comment>
<dbReference type="InterPro" id="IPR036390">
    <property type="entry name" value="WH_DNA-bd_sf"/>
</dbReference>
<dbReference type="Pfam" id="PF13730">
    <property type="entry name" value="HTH_36"/>
    <property type="match status" value="1"/>
</dbReference>
<protein>
    <submittedName>
        <fullName evidence="1">Helix-turn-helix domain-containing protein</fullName>
    </submittedName>
</protein>
<evidence type="ECO:0000313" key="2">
    <source>
        <dbReference type="Proteomes" id="UP000829517"/>
    </source>
</evidence>
<accession>A0ABS9IYE0</accession>
<dbReference type="RefSeq" id="WP_236957168.1">
    <property type="nucleotide sequence ID" value="NZ_JAETXX010000001.1"/>
</dbReference>
<dbReference type="InterPro" id="IPR036388">
    <property type="entry name" value="WH-like_DNA-bd_sf"/>
</dbReference>
<dbReference type="SUPFAM" id="SSF46785">
    <property type="entry name" value="Winged helix' DNA-binding domain"/>
    <property type="match status" value="1"/>
</dbReference>
<reference evidence="1 2" key="1">
    <citation type="submission" date="2021-01" db="EMBL/GenBank/DDBJ databases">
        <title>Genome sequencing of Joostella atrarenae M1-2 (= KCTC 23194).</title>
        <authorList>
            <person name="Zakaria M.R."/>
            <person name="Lam M.Q."/>
            <person name="Chong C.S."/>
        </authorList>
    </citation>
    <scope>NUCLEOTIDE SEQUENCE [LARGE SCALE GENOMIC DNA]</scope>
    <source>
        <strain evidence="1 2">M1-2</strain>
    </source>
</reference>